<feature type="domain" description="NAD-dependent epimerase/dehydratase" evidence="1">
    <location>
        <begin position="10"/>
        <end position="215"/>
    </location>
</feature>
<accession>A0ABU9B6B1</accession>
<dbReference type="PANTHER" id="PTHR12126:SF11">
    <property type="entry name" value="NADH DEHYDROGENASE [UBIQUINONE] 1 ALPHA SUBCOMPLEX SUBUNIT 9, MITOCHONDRIAL"/>
    <property type="match status" value="1"/>
</dbReference>
<sequence>MSPPHTPRLIVLTGGTGFVGRTVCARLAARWPGVRLRVPTRRPAAARALAALPGVELVAADVHDPAQALRLLDGADALVHLVAILHGDATAFERTHVTLVRHWAQAAAQRPVLRRVVHVSALGVSPDGPSLYLRSKAAGERIWRETLTASGQPPALALLRPSVIFGTEDRFTNLFARLQRLAPVLPLAGADARFQPVAVGDVAEAVVRTLAAPPAADPVVECAGPEVLTLRQIVQRVGTLAGCARPVIGLPEAAGRLQASALGLLPGEPLMSVDNLLSMRVPNVASGRHPGLDSLGITAAGLDSLAGHFAPRGHGATPRS</sequence>
<dbReference type="InterPro" id="IPR051207">
    <property type="entry name" value="ComplexI_NDUFA9_subunit"/>
</dbReference>
<dbReference type="PANTHER" id="PTHR12126">
    <property type="entry name" value="NADH-UBIQUINONE OXIDOREDUCTASE 39 KDA SUBUNIT-RELATED"/>
    <property type="match status" value="1"/>
</dbReference>
<dbReference type="EMBL" id="JBBUTF010000002">
    <property type="protein sequence ID" value="MEK8024630.1"/>
    <property type="molecule type" value="Genomic_DNA"/>
</dbReference>
<dbReference type="Gene3D" id="3.40.50.720">
    <property type="entry name" value="NAD(P)-binding Rossmann-like Domain"/>
    <property type="match status" value="1"/>
</dbReference>
<evidence type="ECO:0000313" key="2">
    <source>
        <dbReference type="EMBL" id="MEK8024630.1"/>
    </source>
</evidence>
<reference evidence="2 3" key="1">
    <citation type="submission" date="2024-04" db="EMBL/GenBank/DDBJ databases">
        <title>Novel species of the genus Ideonella isolated from streams.</title>
        <authorList>
            <person name="Lu H."/>
        </authorList>
    </citation>
    <scope>NUCLEOTIDE SEQUENCE [LARGE SCALE GENOMIC DNA]</scope>
    <source>
        <strain evidence="2 3">BYS139W</strain>
    </source>
</reference>
<dbReference type="Pfam" id="PF01370">
    <property type="entry name" value="Epimerase"/>
    <property type="match status" value="1"/>
</dbReference>
<gene>
    <name evidence="2" type="ORF">AACH11_01445</name>
</gene>
<dbReference type="SUPFAM" id="SSF51735">
    <property type="entry name" value="NAD(P)-binding Rossmann-fold domains"/>
    <property type="match status" value="1"/>
</dbReference>
<dbReference type="InterPro" id="IPR036291">
    <property type="entry name" value="NAD(P)-bd_dom_sf"/>
</dbReference>
<dbReference type="Proteomes" id="UP001368500">
    <property type="component" value="Unassembled WGS sequence"/>
</dbReference>
<evidence type="ECO:0000313" key="3">
    <source>
        <dbReference type="Proteomes" id="UP001368500"/>
    </source>
</evidence>
<dbReference type="RefSeq" id="WP_341372411.1">
    <property type="nucleotide sequence ID" value="NZ_JBBUTF010000002.1"/>
</dbReference>
<name>A0ABU9B6B1_9BURK</name>
<keyword evidence="3" id="KW-1185">Reference proteome</keyword>
<evidence type="ECO:0000259" key="1">
    <source>
        <dbReference type="Pfam" id="PF01370"/>
    </source>
</evidence>
<proteinExistence type="predicted"/>
<comment type="caution">
    <text evidence="2">The sequence shown here is derived from an EMBL/GenBank/DDBJ whole genome shotgun (WGS) entry which is preliminary data.</text>
</comment>
<protein>
    <submittedName>
        <fullName evidence="2">NAD-dependent epimerase/dehydratase family protein</fullName>
    </submittedName>
</protein>
<dbReference type="InterPro" id="IPR001509">
    <property type="entry name" value="Epimerase_deHydtase"/>
</dbReference>
<organism evidence="2 3">
    <name type="scientific">Pseudaquabacterium rugosum</name>
    <dbReference type="NCBI Taxonomy" id="2984194"/>
    <lineage>
        <taxon>Bacteria</taxon>
        <taxon>Pseudomonadati</taxon>
        <taxon>Pseudomonadota</taxon>
        <taxon>Betaproteobacteria</taxon>
        <taxon>Burkholderiales</taxon>
        <taxon>Sphaerotilaceae</taxon>
        <taxon>Pseudaquabacterium</taxon>
    </lineage>
</organism>